<dbReference type="GO" id="GO:0008270">
    <property type="term" value="F:zinc ion binding"/>
    <property type="evidence" value="ECO:0007669"/>
    <property type="project" value="UniProtKB-KW"/>
</dbReference>
<dbReference type="EMBL" id="JAKWFO010000004">
    <property type="protein sequence ID" value="KAI9637639.1"/>
    <property type="molecule type" value="Genomic_DNA"/>
</dbReference>
<accession>A0AA38HEA0</accession>
<proteinExistence type="predicted"/>
<dbReference type="PROSITE" id="PS00028">
    <property type="entry name" value="ZINC_FINGER_C2H2_1"/>
    <property type="match status" value="1"/>
</dbReference>
<feature type="compositionally biased region" description="Polar residues" evidence="2">
    <location>
        <begin position="185"/>
        <end position="198"/>
    </location>
</feature>
<feature type="compositionally biased region" description="Polar residues" evidence="2">
    <location>
        <begin position="362"/>
        <end position="378"/>
    </location>
</feature>
<evidence type="ECO:0000259" key="3">
    <source>
        <dbReference type="PROSITE" id="PS50157"/>
    </source>
</evidence>
<evidence type="ECO:0000256" key="1">
    <source>
        <dbReference type="PROSITE-ProRule" id="PRU00042"/>
    </source>
</evidence>
<feature type="compositionally biased region" description="Low complexity" evidence="2">
    <location>
        <begin position="406"/>
        <end position="452"/>
    </location>
</feature>
<protein>
    <recommendedName>
        <fullName evidence="3">C2H2-type domain-containing protein</fullName>
    </recommendedName>
</protein>
<reference evidence="4" key="1">
    <citation type="journal article" date="2022" name="G3 (Bethesda)">
        <title>High quality genome of the basidiomycete yeast Dioszegia hungarica PDD-24b-2 isolated from cloud water.</title>
        <authorList>
            <person name="Jarrige D."/>
            <person name="Haridas S."/>
            <person name="Bleykasten-Grosshans C."/>
            <person name="Joly M."/>
            <person name="Nadalig T."/>
            <person name="Sancelme M."/>
            <person name="Vuilleumier S."/>
            <person name="Grigoriev I.V."/>
            <person name="Amato P."/>
            <person name="Bringel F."/>
        </authorList>
    </citation>
    <scope>NUCLEOTIDE SEQUENCE</scope>
    <source>
        <strain evidence="4">PDD-24b-2</strain>
    </source>
</reference>
<evidence type="ECO:0000313" key="4">
    <source>
        <dbReference type="EMBL" id="KAI9637639.1"/>
    </source>
</evidence>
<dbReference type="PROSITE" id="PS50157">
    <property type="entry name" value="ZINC_FINGER_C2H2_2"/>
    <property type="match status" value="1"/>
</dbReference>
<keyword evidence="1" id="KW-0862">Zinc</keyword>
<feature type="compositionally biased region" description="Acidic residues" evidence="2">
    <location>
        <begin position="224"/>
        <end position="240"/>
    </location>
</feature>
<dbReference type="InterPro" id="IPR013087">
    <property type="entry name" value="Znf_C2H2_type"/>
</dbReference>
<dbReference type="Proteomes" id="UP001164286">
    <property type="component" value="Unassembled WGS sequence"/>
</dbReference>
<dbReference type="RefSeq" id="XP_052947416.1">
    <property type="nucleotide sequence ID" value="XM_053092495.1"/>
</dbReference>
<organism evidence="4 5">
    <name type="scientific">Dioszegia hungarica</name>
    <dbReference type="NCBI Taxonomy" id="4972"/>
    <lineage>
        <taxon>Eukaryota</taxon>
        <taxon>Fungi</taxon>
        <taxon>Dikarya</taxon>
        <taxon>Basidiomycota</taxon>
        <taxon>Agaricomycotina</taxon>
        <taxon>Tremellomycetes</taxon>
        <taxon>Tremellales</taxon>
        <taxon>Bulleribasidiaceae</taxon>
        <taxon>Dioszegia</taxon>
    </lineage>
</organism>
<comment type="caution">
    <text evidence="4">The sequence shown here is derived from an EMBL/GenBank/DDBJ whole genome shotgun (WGS) entry which is preliminary data.</text>
</comment>
<keyword evidence="5" id="KW-1185">Reference proteome</keyword>
<feature type="compositionally biased region" description="Acidic residues" evidence="2">
    <location>
        <begin position="533"/>
        <end position="544"/>
    </location>
</feature>
<feature type="region of interest" description="Disordered" evidence="2">
    <location>
        <begin position="475"/>
        <end position="597"/>
    </location>
</feature>
<evidence type="ECO:0000313" key="5">
    <source>
        <dbReference type="Proteomes" id="UP001164286"/>
    </source>
</evidence>
<feature type="region of interest" description="Disordered" evidence="2">
    <location>
        <begin position="93"/>
        <end position="272"/>
    </location>
</feature>
<keyword evidence="1" id="KW-0863">Zinc-finger</keyword>
<feature type="region of interest" description="Disordered" evidence="2">
    <location>
        <begin position="346"/>
        <end position="452"/>
    </location>
</feature>
<name>A0AA38HEA0_9TREE</name>
<sequence>MHQHANIHAGQAPQAVIGGKNDLLHPSFLAPCEHSGGDMHAHAFDLLSFSSETKQAAQRPNLPHAQTSMAVPASVPAHPTSYLSASRPVAAPAIPNGNGGGNGVSSGSVPKTRRMSSSTTGALGRGKLGATGEASTGKESRPSIPSHPSYNGINPIPNRRPTLGSSPTPQLFDFAKTDRRPSAARPTTQNGRSASSSVVVPGSLPNRSILHGHARPAPAPPTADDMELDMEFGDDEEEEGESGRSGSAEVEDGEEGDWKKLALGSGSGGVKGRRKGMVFKCEHCSKEYRHPSCLVKHRWEHSPHWKEPTQLSMSKHQQVQMLEAAAILAHLHPTGGKALPSDKSLWPAILSPGDQPAPIRRASQSHSTLRSPPSSTIAPLTPGSLREPSSLGGAMSDRPGKDRKSSPGSDSTTSSMGASEPVIPQAPISAASPSSFNKPLASAGRSGSFSSSLPRQLAEMRFGYGAGSNAGVLGTPNGGHSFLSNGTPPKGGFSPDPRMPLGVRTGMIGGGMFGTGSLHTARPSSSIRSGVEDVLEDEDEEEDMTYGRRVNGHGHGHSAGYGQANGHQAGKNGKSSSEEVEERRKDEEYGMAMEMEL</sequence>
<feature type="domain" description="C2H2-type" evidence="3">
    <location>
        <begin position="279"/>
        <end position="306"/>
    </location>
</feature>
<dbReference type="AlphaFoldDB" id="A0AA38HEA0"/>
<gene>
    <name evidence="4" type="ORF">MKK02DRAFT_43565</name>
</gene>
<dbReference type="GeneID" id="77731700"/>
<keyword evidence="1" id="KW-0479">Metal-binding</keyword>
<evidence type="ECO:0000256" key="2">
    <source>
        <dbReference type="SAM" id="MobiDB-lite"/>
    </source>
</evidence>